<dbReference type="Gene3D" id="2.170.16.10">
    <property type="entry name" value="Hedgehog/Intein (Hint) domain"/>
    <property type="match status" value="1"/>
</dbReference>
<dbReference type="OrthoDB" id="6305173at2"/>
<dbReference type="InterPro" id="IPR001343">
    <property type="entry name" value="Hemolysn_Ca-bd"/>
</dbReference>
<dbReference type="Pfam" id="PF13403">
    <property type="entry name" value="Hint_2"/>
    <property type="match status" value="1"/>
</dbReference>
<dbReference type="Proteomes" id="UP000199167">
    <property type="component" value="Unassembled WGS sequence"/>
</dbReference>
<gene>
    <name evidence="5" type="ORF">SAMN04488515_1585</name>
</gene>
<dbReference type="InterPro" id="IPR018511">
    <property type="entry name" value="Hemolysin-typ_Ca-bd_CS"/>
</dbReference>
<keyword evidence="2" id="KW-0964">Secreted</keyword>
<dbReference type="SUPFAM" id="SSF51120">
    <property type="entry name" value="beta-Roll"/>
    <property type="match status" value="9"/>
</dbReference>
<dbReference type="RefSeq" id="WP_110521942.1">
    <property type="nucleotide sequence ID" value="NZ_FOIZ01000001.1"/>
</dbReference>
<dbReference type="Pfam" id="PF00353">
    <property type="entry name" value="HemolysinCabind"/>
    <property type="match status" value="20"/>
</dbReference>
<dbReference type="Gene3D" id="2.150.10.10">
    <property type="entry name" value="Serralysin-like metalloprotease, C-terminal"/>
    <property type="match status" value="6"/>
</dbReference>
<dbReference type="InterPro" id="IPR050557">
    <property type="entry name" value="RTX_toxin/Mannuronan_C5-epim"/>
</dbReference>
<feature type="region of interest" description="Disordered" evidence="3">
    <location>
        <begin position="125"/>
        <end position="158"/>
    </location>
</feature>
<dbReference type="PROSITE" id="PS50817">
    <property type="entry name" value="INTEIN_N_TER"/>
    <property type="match status" value="1"/>
</dbReference>
<evidence type="ECO:0000313" key="5">
    <source>
        <dbReference type="EMBL" id="SEW20547.1"/>
    </source>
</evidence>
<dbReference type="EMBL" id="FOIZ01000001">
    <property type="protein sequence ID" value="SEW20547.1"/>
    <property type="molecule type" value="Genomic_DNA"/>
</dbReference>
<feature type="domain" description="Hedgehog/Intein (Hint)" evidence="4">
    <location>
        <begin position="1784"/>
        <end position="1922"/>
    </location>
</feature>
<name>A0A1I0Q0Z8_9RHOB</name>
<dbReference type="GO" id="GO:0005576">
    <property type="term" value="C:extracellular region"/>
    <property type="evidence" value="ECO:0007669"/>
    <property type="project" value="UniProtKB-SubCell"/>
</dbReference>
<dbReference type="InterPro" id="IPR028992">
    <property type="entry name" value="Hedgehog/Intein_dom"/>
</dbReference>
<feature type="region of interest" description="Disordered" evidence="3">
    <location>
        <begin position="791"/>
        <end position="812"/>
    </location>
</feature>
<dbReference type="SUPFAM" id="SSF51294">
    <property type="entry name" value="Hedgehog/intein (Hint) domain"/>
    <property type="match status" value="1"/>
</dbReference>
<keyword evidence="6" id="KW-1185">Reference proteome</keyword>
<organism evidence="5 6">
    <name type="scientific">Cognatiyoonia koreensis</name>
    <dbReference type="NCBI Taxonomy" id="364200"/>
    <lineage>
        <taxon>Bacteria</taxon>
        <taxon>Pseudomonadati</taxon>
        <taxon>Pseudomonadota</taxon>
        <taxon>Alphaproteobacteria</taxon>
        <taxon>Rhodobacterales</taxon>
        <taxon>Paracoccaceae</taxon>
        <taxon>Cognatiyoonia</taxon>
    </lineage>
</organism>
<evidence type="ECO:0000256" key="2">
    <source>
        <dbReference type="ARBA" id="ARBA00022525"/>
    </source>
</evidence>
<comment type="subcellular location">
    <subcellularLocation>
        <location evidence="1">Secreted</location>
    </subcellularLocation>
</comment>
<dbReference type="PROSITE" id="PS00330">
    <property type="entry name" value="HEMOLYSIN_CALCIUM"/>
    <property type="match status" value="1"/>
</dbReference>
<feature type="compositionally biased region" description="Gly residues" evidence="3">
    <location>
        <begin position="129"/>
        <end position="157"/>
    </location>
</feature>
<dbReference type="PRINTS" id="PR00313">
    <property type="entry name" value="CABNDNGRPT"/>
</dbReference>
<dbReference type="InterPro" id="IPR006141">
    <property type="entry name" value="Intein_N"/>
</dbReference>
<evidence type="ECO:0000256" key="3">
    <source>
        <dbReference type="SAM" id="MobiDB-lite"/>
    </source>
</evidence>
<dbReference type="STRING" id="364200.SAMN04488515_1585"/>
<dbReference type="PANTHER" id="PTHR38340">
    <property type="entry name" value="S-LAYER PROTEIN"/>
    <property type="match status" value="1"/>
</dbReference>
<protein>
    <submittedName>
        <fullName evidence="5">Hint domain-containing protein</fullName>
    </submittedName>
</protein>
<evidence type="ECO:0000256" key="1">
    <source>
        <dbReference type="ARBA" id="ARBA00004613"/>
    </source>
</evidence>
<dbReference type="GO" id="GO:0005509">
    <property type="term" value="F:calcium ion binding"/>
    <property type="evidence" value="ECO:0007669"/>
    <property type="project" value="InterPro"/>
</dbReference>
<accession>A0A1I0Q0Z8</accession>
<dbReference type="GO" id="GO:0016539">
    <property type="term" value="P:intein-mediated protein splicing"/>
    <property type="evidence" value="ECO:0007669"/>
    <property type="project" value="InterPro"/>
</dbReference>
<dbReference type="PANTHER" id="PTHR38340:SF1">
    <property type="entry name" value="S-LAYER PROTEIN"/>
    <property type="match status" value="1"/>
</dbReference>
<evidence type="ECO:0000313" key="6">
    <source>
        <dbReference type="Proteomes" id="UP000199167"/>
    </source>
</evidence>
<dbReference type="InterPro" id="IPR036844">
    <property type="entry name" value="Hint_dom_sf"/>
</dbReference>
<reference evidence="5 6" key="1">
    <citation type="submission" date="2016-10" db="EMBL/GenBank/DDBJ databases">
        <authorList>
            <person name="de Groot N.N."/>
        </authorList>
    </citation>
    <scope>NUCLEOTIDE SEQUENCE [LARGE SCALE GENOMIC DNA]</scope>
    <source>
        <strain evidence="5 6">DSM 17925</strain>
    </source>
</reference>
<dbReference type="InterPro" id="IPR011049">
    <property type="entry name" value="Serralysin-like_metalloprot_C"/>
</dbReference>
<sequence>MADVTINGTSGDDIIETTGENTDHEVNAGAGNDFIVDGGGTGSDDIFNGDAGDDNILGGSGNDTIDGGVGNDTVLGSEGDDTLLLNDNFGEDRVTGGEFQEITGDVLDASGMTTDATLTFGVDITVASDGGGPPGGGGGPPGGGGDGGGGPGDGGGDTVVKGATLASGTNFAEILEIESYVLGSGNDTVIDDDGDNIVNMGAGDDQFQITDAFGQDTLTGGEGGETDGDLVDGSALTAAATVTFTGDGVGTLTDGTNTVTFTEVERAETGAGADTVYGGSGTESVATNDGDDVFFFGDNFGNDIYVGGEGGETTGDTLDGTALTDAVTVAFTSDGGGTLSDGTDTMAFSEMEQISTGFGDDTVTGGTGNDTVNLNHGDDTFAVLDNFGNDTVDGGAGGETNGDFLDGSGLTTDATLILTTEDDGTLTSGTNTVNFTDFERFETGAGNDTVIGSASDDTFATNAGDDTVSVTAGSGTDTWDAGEGGETTGDTLDATALNGDTTVTFNNDGSGTLSDGIDGVNFQDVEVVLTGAGNDTITGSTGDETVAAGAGDDTFQIADGFGNDDLDAGETAETSGDRLDGSALTAGVTVTLTDAENGTISDGTDTLSFAGFEILETGSGNDTIVGSNDDDTIATNGGDDRFTLANGFGTDTFSAGSSGETTGDTIDGSALTDDTTVSFTGAQQGTLSAGTDSISFDDVERIETGSGNDTIASGAGDNSVATNAGDDTFIITDGFGTDSFDAGEGGETTGDRLDATGMTANATVTLTGDGDGTLTQGSNNVSFTDVELIETGSGDDDVTGGTGNDSVATGAGDDSFSVLDGFGDDIVDLGETGETNGDTLDGSGLTSDVTLNLAGGDAGTLSDGSGTVTFSGAENVETGAGDDVATGSSDDDTVDLNQGDDRFIIAEGFGNDSVDFGEGNQNNGGDTLDATGVTSDLTVTFTSGESGNATDGTNTLAFSGLENVETGSGNDTIISGSAGDNVSTNGGDDTFVVTNNFGNDQFDAGETSETTGDSLDASGVTSDITLNFSGAEQGSLSSQGDTLNFSGVESVTTGSGYDTITSGAGNDSVSSGAGDDVYILNNGFGDDTFDAGTGNEFDGDLVDGSNLTGDTTVTFTADGEGTLVDGADTLTFSNIEGVATGSGNDTIFGGTGDDVILAQDGDDTLVLTGNFGSDAILGGEGGESTGDKIDAGAITDDVTISFSGNEEGNLTAGTNNALFFEIEEIETGAGNDTFTGSSGNERIIANAGDDTFNVADNFGTDSFEAGSTGETTGDRIDASAMTAGATVALTGTGTGTLSQGANTLTFDGIEAIETGSGADTITGSSGNDTIVTNEGDDTLIVSDGFGDDTIAAGGGSDHVDGSALSTDATVNFTSAEAGTLSSGTDSVDFDDVEAVSTGSGNDTIIGSSGAETVSSGAGDDTFTINDGFGNDDLDAGSGGEMVGDTLDAGGLSIDATVQLNNNGTGSISAGGSTASLRDFENFETGTGNDTVSGSSRDETVSTGVGDDTFVIDDGFGDDSFDAGEGGDVNGDTIDASQVNSDINVNFSGNEDGTLTAGSNSLAFDNVENVVTGSGDDTFIGSTGNESVSAGTGDDTFVISDGFGQDTFNAGEGGFTSGDTIDGSALTDDATVRFNADEDGFVRAGTNQIDFTNVEIIETGSGNDTVFGDVGDDRVNTGAGDDRIIGLEGRDTFDTGAGDDTIFFAEGDSIDGGSGDDEFLLRDYGETSNNTITIDGGSENTIAGDVLRLGRLADLTTLNVNGLGNGSVTLKDGTLLNFTDIETVICFTPGTMIATPFGPRDIADLKIGDRVLTRDNGIQPIRWIQSRTVPACDRFAPIRIRPGVLTDQAQDLVVSPQHRMLFEGYRAELLFGESEVLVSAKHLVDGRFVTQDEGGDVTYIHMMCDKHEVVFANGAASESFHPGAVGLTAVSDEAREELFALFPELRSNPNGYGPTARRCLRKHETQLLSA</sequence>
<proteinExistence type="predicted"/>
<evidence type="ECO:0000259" key="4">
    <source>
        <dbReference type="Pfam" id="PF13403"/>
    </source>
</evidence>
<feature type="compositionally biased region" description="Polar residues" evidence="3">
    <location>
        <begin position="1483"/>
        <end position="1494"/>
    </location>
</feature>
<feature type="region of interest" description="Disordered" evidence="3">
    <location>
        <begin position="1483"/>
        <end position="1506"/>
    </location>
</feature>